<keyword evidence="6" id="KW-0539">Nucleus</keyword>
<evidence type="ECO:0000256" key="3">
    <source>
        <dbReference type="ARBA" id="ARBA00023015"/>
    </source>
</evidence>
<evidence type="ECO:0000313" key="10">
    <source>
        <dbReference type="Proteomes" id="UP000319663"/>
    </source>
</evidence>
<dbReference type="GO" id="GO:0008270">
    <property type="term" value="F:zinc ion binding"/>
    <property type="evidence" value="ECO:0007669"/>
    <property type="project" value="InterPro"/>
</dbReference>
<evidence type="ECO:0000259" key="8">
    <source>
        <dbReference type="SMART" id="SM00906"/>
    </source>
</evidence>
<dbReference type="GO" id="GO:0000978">
    <property type="term" value="F:RNA polymerase II cis-regulatory region sequence-specific DNA binding"/>
    <property type="evidence" value="ECO:0007669"/>
    <property type="project" value="TreeGrafter"/>
</dbReference>
<dbReference type="EMBL" id="VIFY01000044">
    <property type="protein sequence ID" value="TQB73423.1"/>
    <property type="molecule type" value="Genomic_DNA"/>
</dbReference>
<dbReference type="GO" id="GO:0005634">
    <property type="term" value="C:nucleus"/>
    <property type="evidence" value="ECO:0007669"/>
    <property type="project" value="TreeGrafter"/>
</dbReference>
<proteinExistence type="predicted"/>
<evidence type="ECO:0000256" key="6">
    <source>
        <dbReference type="ARBA" id="ARBA00023242"/>
    </source>
</evidence>
<dbReference type="GO" id="GO:0006351">
    <property type="term" value="P:DNA-templated transcription"/>
    <property type="evidence" value="ECO:0007669"/>
    <property type="project" value="InterPro"/>
</dbReference>
<dbReference type="InterPro" id="IPR051430">
    <property type="entry name" value="Fungal_TF_Env_Response"/>
</dbReference>
<evidence type="ECO:0000313" key="9">
    <source>
        <dbReference type="EMBL" id="TQB73423.1"/>
    </source>
</evidence>
<dbReference type="AlphaFoldDB" id="A0A507QXU1"/>
<dbReference type="PANTHER" id="PTHR31944">
    <property type="entry name" value="HEME-RESPONSIVE ZINC FINGER TRANSCRIPTION FACTOR HAP1"/>
    <property type="match status" value="1"/>
</dbReference>
<accession>A0A507QXU1</accession>
<protein>
    <recommendedName>
        <fullName evidence="8">Xylanolytic transcriptional activator regulatory domain-containing protein</fullName>
    </recommendedName>
</protein>
<dbReference type="InterPro" id="IPR007219">
    <property type="entry name" value="XnlR_reg_dom"/>
</dbReference>
<keyword evidence="3" id="KW-0805">Transcription regulation</keyword>
<evidence type="ECO:0000256" key="7">
    <source>
        <dbReference type="SAM" id="MobiDB-lite"/>
    </source>
</evidence>
<evidence type="ECO:0000256" key="2">
    <source>
        <dbReference type="ARBA" id="ARBA00022833"/>
    </source>
</evidence>
<keyword evidence="1" id="KW-0479">Metal-binding</keyword>
<dbReference type="Proteomes" id="UP000319663">
    <property type="component" value="Unassembled WGS sequence"/>
</dbReference>
<evidence type="ECO:0000256" key="1">
    <source>
        <dbReference type="ARBA" id="ARBA00022723"/>
    </source>
</evidence>
<dbReference type="SMART" id="SM00906">
    <property type="entry name" value="Fungal_trans"/>
    <property type="match status" value="1"/>
</dbReference>
<gene>
    <name evidence="9" type="ORF">MPDQ_005823</name>
</gene>
<organism evidence="9 10">
    <name type="scientific">Monascus purpureus</name>
    <name type="common">Red mold</name>
    <name type="synonym">Monascus anka</name>
    <dbReference type="NCBI Taxonomy" id="5098"/>
    <lineage>
        <taxon>Eukaryota</taxon>
        <taxon>Fungi</taxon>
        <taxon>Dikarya</taxon>
        <taxon>Ascomycota</taxon>
        <taxon>Pezizomycotina</taxon>
        <taxon>Eurotiomycetes</taxon>
        <taxon>Eurotiomycetidae</taxon>
        <taxon>Eurotiales</taxon>
        <taxon>Aspergillaceae</taxon>
        <taxon>Monascus</taxon>
    </lineage>
</organism>
<keyword evidence="5" id="KW-0804">Transcription</keyword>
<feature type="region of interest" description="Disordered" evidence="7">
    <location>
        <begin position="69"/>
        <end position="93"/>
    </location>
</feature>
<name>A0A507QXU1_MONPU</name>
<dbReference type="CDD" id="cd12148">
    <property type="entry name" value="fungal_TF_MHR"/>
    <property type="match status" value="1"/>
</dbReference>
<keyword evidence="2" id="KW-0862">Zinc</keyword>
<feature type="region of interest" description="Disordered" evidence="7">
    <location>
        <begin position="1"/>
        <end position="48"/>
    </location>
</feature>
<comment type="caution">
    <text evidence="9">The sequence shown here is derived from an EMBL/GenBank/DDBJ whole genome shotgun (WGS) entry which is preliminary data.</text>
</comment>
<keyword evidence="4" id="KW-0238">DNA-binding</keyword>
<keyword evidence="10" id="KW-1185">Reference proteome</keyword>
<reference evidence="9 10" key="1">
    <citation type="submission" date="2019-06" db="EMBL/GenBank/DDBJ databases">
        <title>Wine fermentation using esterase from Monascus purpureus.</title>
        <authorList>
            <person name="Geng C."/>
            <person name="Zhang Y."/>
        </authorList>
    </citation>
    <scope>NUCLEOTIDE SEQUENCE [LARGE SCALE GENOMIC DNA]</scope>
    <source>
        <strain evidence="9">HQ1</strain>
    </source>
</reference>
<sequence length="734" mass="82335">MRSTSCVENRRQGVSSSGKSHENGMFVFDAKPSTGAPEAAPAPVRGEDSEIKALRDRVRALESALATSASGSFSRQCGPGVDREEENRDDDDIQPLAENCFRRKNGKTRFYGRSHWILTMSHFHDVREFLEFVHQTKRKSAGESQSEYRKLKQLKAEISSKERQEYQLPSHLQAFRLHEILPGREIADQLLHLYLSTFETTYRVLHVPKFLEEYNAYWAGSQEANGAFTAKLLALMACSTCFYNPGDGESLEAEVSLNKTAHGWALAVQSWVFSTLGKERINIDTVQIQCLLRIAGEANGFEGELGWVSSGSLVRNAMMMGLHRDPCHFPKVSKYYAEIRRRLWTTIVELDMQAALRNGMPPSISLDSYDTVLPVNIDDEKLSETMVDDPVPTDLATNFTRTSFQLILAQSFPIRTRISKLVNAMKFDLDYDEALELSQALIEKLHTVPFYFRDDGNIKSLHGVPNSFTFPISLLRLVIHQSLLVLHRPFAFGSSKGRGGPARFFYSRKICTESCLALLAPLTSVAPDFPRFSPQILRLKGRMLQEELLHAALTICLELKSATDDIGLPALPSDGNMIRTSFGEFTDSQREIMIRAVESTIDYFANKIQRDKEGGKSFLFLCLALASAKRRLFHPATQVIPYFQAVCIRGIMQNKALLGGASWVELKHDVDNCTFQPGVVNNEPDGTYAGKGQGEMLRTPATSLDESFFLDFDVSNLIDIPEFGISDLQSLEFL</sequence>
<dbReference type="GO" id="GO:0001228">
    <property type="term" value="F:DNA-binding transcription activator activity, RNA polymerase II-specific"/>
    <property type="evidence" value="ECO:0007669"/>
    <property type="project" value="TreeGrafter"/>
</dbReference>
<dbReference type="OrthoDB" id="4337792at2759"/>
<evidence type="ECO:0000256" key="5">
    <source>
        <dbReference type="ARBA" id="ARBA00023163"/>
    </source>
</evidence>
<feature type="compositionally biased region" description="Polar residues" evidence="7">
    <location>
        <begin position="1"/>
        <end position="18"/>
    </location>
</feature>
<feature type="domain" description="Xylanolytic transcriptional activator regulatory" evidence="8">
    <location>
        <begin position="306"/>
        <end position="380"/>
    </location>
</feature>
<dbReference type="PANTHER" id="PTHR31944:SF131">
    <property type="entry name" value="HEME-RESPONSIVE ZINC FINGER TRANSCRIPTION FACTOR HAP1"/>
    <property type="match status" value="1"/>
</dbReference>
<dbReference type="Pfam" id="PF04082">
    <property type="entry name" value="Fungal_trans"/>
    <property type="match status" value="1"/>
</dbReference>
<evidence type="ECO:0000256" key="4">
    <source>
        <dbReference type="ARBA" id="ARBA00023125"/>
    </source>
</evidence>